<dbReference type="Pfam" id="PF03795">
    <property type="entry name" value="YCII"/>
    <property type="match status" value="1"/>
</dbReference>
<dbReference type="AlphaFoldDB" id="A0A024S4G8"/>
<proteinExistence type="predicted"/>
<dbReference type="EMBL" id="KI911157">
    <property type="protein sequence ID" value="ETR99360.1"/>
    <property type="molecule type" value="Genomic_DNA"/>
</dbReference>
<dbReference type="InterPro" id="IPR005545">
    <property type="entry name" value="YCII"/>
</dbReference>
<feature type="domain" description="YCII-related" evidence="1">
    <location>
        <begin position="15"/>
        <end position="114"/>
    </location>
</feature>
<sequence>MPRFIYLMKANSMAEAPPCEISPEIFEAMCKYNEELNDAGILLEAEGLRPTSVDSYRLHYSTDNLPGVTPGPFDVTTETHICGWWVVRTKDAEEALEWAKKIPMQSGEIVVRRIGCMEELGEGYTKQLQKREAKLRLDMAKRLMELAEKNQFD</sequence>
<gene>
    <name evidence="2" type="ORF">M419DRAFT_86771</name>
</gene>
<reference evidence="3" key="1">
    <citation type="journal article" date="2013" name="Ind. Biotechnol.">
        <title>Comparative genomics analysis of Trichoderma reesei strains.</title>
        <authorList>
            <person name="Koike H."/>
            <person name="Aerts A."/>
            <person name="LaButti K."/>
            <person name="Grigoriev I.V."/>
            <person name="Baker S.E."/>
        </authorList>
    </citation>
    <scope>NUCLEOTIDE SEQUENCE [LARGE SCALE GENOMIC DNA]</scope>
    <source>
        <strain evidence="3">ATCC 56765 / BCRC 32924 / NRRL 11460 / Rut C-30</strain>
    </source>
</reference>
<dbReference type="KEGG" id="trr:M419DRAFT_86771"/>
<dbReference type="Gene3D" id="3.30.70.1060">
    <property type="entry name" value="Dimeric alpha+beta barrel"/>
    <property type="match status" value="1"/>
</dbReference>
<evidence type="ECO:0000259" key="1">
    <source>
        <dbReference type="Pfam" id="PF03795"/>
    </source>
</evidence>
<accession>A0A024S4G8</accession>
<dbReference type="Proteomes" id="UP000024376">
    <property type="component" value="Unassembled WGS sequence"/>
</dbReference>
<dbReference type="SUPFAM" id="SSF54909">
    <property type="entry name" value="Dimeric alpha+beta barrel"/>
    <property type="match status" value="1"/>
</dbReference>
<dbReference type="InterPro" id="IPR011008">
    <property type="entry name" value="Dimeric_a/b-barrel"/>
</dbReference>
<name>A0A024S4G8_HYPJR</name>
<evidence type="ECO:0000313" key="2">
    <source>
        <dbReference type="EMBL" id="ETR99360.1"/>
    </source>
</evidence>
<organism evidence="2 3">
    <name type="scientific">Hypocrea jecorina (strain ATCC 56765 / BCRC 32924 / NRRL 11460 / Rut C-30)</name>
    <name type="common">Trichoderma reesei</name>
    <dbReference type="NCBI Taxonomy" id="1344414"/>
    <lineage>
        <taxon>Eukaryota</taxon>
        <taxon>Fungi</taxon>
        <taxon>Dikarya</taxon>
        <taxon>Ascomycota</taxon>
        <taxon>Pezizomycotina</taxon>
        <taxon>Sordariomycetes</taxon>
        <taxon>Hypocreomycetidae</taxon>
        <taxon>Hypocreales</taxon>
        <taxon>Hypocreaceae</taxon>
        <taxon>Trichoderma</taxon>
    </lineage>
</organism>
<dbReference type="HOGENOM" id="CLU_130902_0_0_1"/>
<evidence type="ECO:0000313" key="3">
    <source>
        <dbReference type="Proteomes" id="UP000024376"/>
    </source>
</evidence>
<dbReference type="PANTHER" id="PTHR35174">
    <property type="entry name" value="BLL7171 PROTEIN-RELATED"/>
    <property type="match status" value="1"/>
</dbReference>
<protein>
    <submittedName>
        <fullName evidence="2">Dgpfaetke family protein</fullName>
    </submittedName>
</protein>
<dbReference type="OrthoDB" id="3933054at2759"/>